<evidence type="ECO:0000256" key="1">
    <source>
        <dbReference type="SAM" id="Phobius"/>
    </source>
</evidence>
<evidence type="ECO:0000313" key="3">
    <source>
        <dbReference type="Proteomes" id="UP000190166"/>
    </source>
</evidence>
<dbReference type="Proteomes" id="UP000190166">
    <property type="component" value="Unassembled WGS sequence"/>
</dbReference>
<evidence type="ECO:0000313" key="2">
    <source>
        <dbReference type="EMBL" id="SKD09245.1"/>
    </source>
</evidence>
<dbReference type="EMBL" id="FUZZ01000004">
    <property type="protein sequence ID" value="SKD09245.1"/>
    <property type="molecule type" value="Genomic_DNA"/>
</dbReference>
<feature type="transmembrane region" description="Helical" evidence="1">
    <location>
        <begin position="12"/>
        <end position="28"/>
    </location>
</feature>
<gene>
    <name evidence="2" type="ORF">SAMN05660461_5128</name>
</gene>
<sequence length="124" mass="14011">MIENIFPMFTATKYFGIALVLAGIPLFWMNHAQTGSELPLITGLFLVLFTREKTEDERAQSLRANALMISFALGYIIEVGTTYLHSKGVLAFQLSTPRYFIMLVLTLGILIFYTRLLFTGSYSK</sequence>
<feature type="transmembrane region" description="Helical" evidence="1">
    <location>
        <begin position="34"/>
        <end position="50"/>
    </location>
</feature>
<dbReference type="STRING" id="393003.SAMN05660461_5128"/>
<proteinExistence type="predicted"/>
<dbReference type="AlphaFoldDB" id="A0A1T5P908"/>
<keyword evidence="3" id="KW-1185">Reference proteome</keyword>
<protein>
    <submittedName>
        <fullName evidence="2">Uncharacterized protein</fullName>
    </submittedName>
</protein>
<feature type="transmembrane region" description="Helical" evidence="1">
    <location>
        <begin position="99"/>
        <end position="118"/>
    </location>
</feature>
<organism evidence="2 3">
    <name type="scientific">Chitinophaga ginsengisegetis</name>
    <dbReference type="NCBI Taxonomy" id="393003"/>
    <lineage>
        <taxon>Bacteria</taxon>
        <taxon>Pseudomonadati</taxon>
        <taxon>Bacteroidota</taxon>
        <taxon>Chitinophagia</taxon>
        <taxon>Chitinophagales</taxon>
        <taxon>Chitinophagaceae</taxon>
        <taxon>Chitinophaga</taxon>
    </lineage>
</organism>
<keyword evidence="1" id="KW-0812">Transmembrane</keyword>
<keyword evidence="1" id="KW-1133">Transmembrane helix</keyword>
<feature type="transmembrane region" description="Helical" evidence="1">
    <location>
        <begin position="62"/>
        <end position="84"/>
    </location>
</feature>
<keyword evidence="1" id="KW-0472">Membrane</keyword>
<accession>A0A1T5P908</accession>
<reference evidence="2 3" key="1">
    <citation type="submission" date="2017-02" db="EMBL/GenBank/DDBJ databases">
        <authorList>
            <person name="Peterson S.W."/>
        </authorList>
    </citation>
    <scope>NUCLEOTIDE SEQUENCE [LARGE SCALE GENOMIC DNA]</scope>
    <source>
        <strain evidence="2 3">DSM 18108</strain>
    </source>
</reference>
<name>A0A1T5P908_9BACT</name>